<organism evidence="1 2">
    <name type="scientific">Candidatus Nealsonbacteria bacterium RIFCSPHIGHO2_01_FULL_38_55</name>
    <dbReference type="NCBI Taxonomy" id="1801664"/>
    <lineage>
        <taxon>Bacteria</taxon>
        <taxon>Candidatus Nealsoniibacteriota</taxon>
    </lineage>
</organism>
<evidence type="ECO:0000313" key="2">
    <source>
        <dbReference type="Proteomes" id="UP000177360"/>
    </source>
</evidence>
<sequence>MKKIDFSNRILISITGNKNAQWRNKLKEIEKFGVAKIALFLSRFDKSQRKKIYKSLLDSKIKEIPLVHIRNDMKKEELIFLAENFKASCFTIHENGFRFLKKWEGFHKSLFLEMDVDNFVSQSVEVEKIGGFCVDLAHFKIAATKWSKEFEYIFGKKNTQKYFICNHLSGYSPAENKDLHIVKDINDFNYIATLPKFLFGKIIAIEVDNSIAEQLKFKEYLSNILDDFFKSV</sequence>
<reference evidence="1 2" key="1">
    <citation type="journal article" date="2016" name="Nat. Commun.">
        <title>Thousands of microbial genomes shed light on interconnected biogeochemical processes in an aquifer system.</title>
        <authorList>
            <person name="Anantharaman K."/>
            <person name="Brown C.T."/>
            <person name="Hug L.A."/>
            <person name="Sharon I."/>
            <person name="Castelle C.J."/>
            <person name="Probst A.J."/>
            <person name="Thomas B.C."/>
            <person name="Singh A."/>
            <person name="Wilkins M.J."/>
            <person name="Karaoz U."/>
            <person name="Brodie E.L."/>
            <person name="Williams K.H."/>
            <person name="Hubbard S.S."/>
            <person name="Banfield J.F."/>
        </authorList>
    </citation>
    <scope>NUCLEOTIDE SEQUENCE [LARGE SCALE GENOMIC DNA]</scope>
</reference>
<accession>A0A1G2E093</accession>
<evidence type="ECO:0008006" key="3">
    <source>
        <dbReference type="Google" id="ProtNLM"/>
    </source>
</evidence>
<name>A0A1G2E093_9BACT</name>
<dbReference type="Proteomes" id="UP000177360">
    <property type="component" value="Unassembled WGS sequence"/>
</dbReference>
<comment type="caution">
    <text evidence="1">The sequence shown here is derived from an EMBL/GenBank/DDBJ whole genome shotgun (WGS) entry which is preliminary data.</text>
</comment>
<gene>
    <name evidence="1" type="ORF">A2626_01325</name>
</gene>
<dbReference type="AlphaFoldDB" id="A0A1G2E093"/>
<protein>
    <recommendedName>
        <fullName evidence="3">Xylose isomerase-like TIM barrel domain-containing protein</fullName>
    </recommendedName>
</protein>
<dbReference type="EMBL" id="MHLZ01000040">
    <property type="protein sequence ID" value="OGZ19227.1"/>
    <property type="molecule type" value="Genomic_DNA"/>
</dbReference>
<proteinExistence type="predicted"/>
<evidence type="ECO:0000313" key="1">
    <source>
        <dbReference type="EMBL" id="OGZ19227.1"/>
    </source>
</evidence>